<evidence type="ECO:0000313" key="2">
    <source>
        <dbReference type="EMBL" id="ORY97866.1"/>
    </source>
</evidence>
<dbReference type="InParanoid" id="A0A1X2HHE2"/>
<evidence type="ECO:0000313" key="3">
    <source>
        <dbReference type="Proteomes" id="UP000242180"/>
    </source>
</evidence>
<keyword evidence="3" id="KW-1185">Reference proteome</keyword>
<feature type="coiled-coil region" evidence="1">
    <location>
        <begin position="83"/>
        <end position="117"/>
    </location>
</feature>
<reference evidence="2 3" key="1">
    <citation type="submission" date="2016-07" db="EMBL/GenBank/DDBJ databases">
        <title>Pervasive Adenine N6-methylation of Active Genes in Fungi.</title>
        <authorList>
            <consortium name="DOE Joint Genome Institute"/>
            <person name="Mondo S.J."/>
            <person name="Dannebaum R.O."/>
            <person name="Kuo R.C."/>
            <person name="Labutti K."/>
            <person name="Haridas S."/>
            <person name="Kuo A."/>
            <person name="Salamov A."/>
            <person name="Ahrendt S.R."/>
            <person name="Lipzen A."/>
            <person name="Sullivan W."/>
            <person name="Andreopoulos W.B."/>
            <person name="Clum A."/>
            <person name="Lindquist E."/>
            <person name="Daum C."/>
            <person name="Ramamoorthy G.K."/>
            <person name="Gryganskyi A."/>
            <person name="Culley D."/>
            <person name="Magnuson J.K."/>
            <person name="James T.Y."/>
            <person name="O'Malley M.A."/>
            <person name="Stajich J.E."/>
            <person name="Spatafora J.W."/>
            <person name="Visel A."/>
            <person name="Grigoriev I.V."/>
        </authorList>
    </citation>
    <scope>NUCLEOTIDE SEQUENCE [LARGE SCALE GENOMIC DNA]</scope>
    <source>
        <strain evidence="2 3">NRRL 2496</strain>
    </source>
</reference>
<organism evidence="2 3">
    <name type="scientific">Syncephalastrum racemosum</name>
    <name type="common">Filamentous fungus</name>
    <dbReference type="NCBI Taxonomy" id="13706"/>
    <lineage>
        <taxon>Eukaryota</taxon>
        <taxon>Fungi</taxon>
        <taxon>Fungi incertae sedis</taxon>
        <taxon>Mucoromycota</taxon>
        <taxon>Mucoromycotina</taxon>
        <taxon>Mucoromycetes</taxon>
        <taxon>Mucorales</taxon>
        <taxon>Syncephalastraceae</taxon>
        <taxon>Syncephalastrum</taxon>
    </lineage>
</organism>
<dbReference type="AlphaFoldDB" id="A0A1X2HHE2"/>
<dbReference type="PANTHER" id="PTHR15827">
    <property type="entry name" value="CYCLIN-DEPENDENT KINASE 2-INTERACTING PROTEIN"/>
    <property type="match status" value="1"/>
</dbReference>
<keyword evidence="1" id="KW-0175">Coiled coil</keyword>
<name>A0A1X2HHE2_SYNRA</name>
<evidence type="ECO:0000256" key="1">
    <source>
        <dbReference type="SAM" id="Coils"/>
    </source>
</evidence>
<accession>A0A1X2HHE2</accession>
<proteinExistence type="predicted"/>
<dbReference type="PANTHER" id="PTHR15827:SF2">
    <property type="entry name" value="CYCLIN-DEPENDENT KINASE 2-INTERACTING PROTEIN"/>
    <property type="match status" value="1"/>
</dbReference>
<sequence>MAHSMGTLKRRLNTVLLDARRTRSFWHQLVTDAFPVVNEVVNTVIQAKYVDNPAYWHPALTLSFPNIKQAYYKKTQALIQERHASLESFIERMNKQIQKMQQQASEIHAICQRAEQLSDASFVQNTPLFATCPMVLFDTRLRAIVTMYEKTMQTLEAMTEKGFKHIKERDEGLALLSIWLHLPDLDDATIEEFNDLCQVELPER</sequence>
<gene>
    <name evidence="2" type="ORF">BCR43DRAFT_490484</name>
</gene>
<dbReference type="Proteomes" id="UP000242180">
    <property type="component" value="Unassembled WGS sequence"/>
</dbReference>
<dbReference type="EMBL" id="MCGN01000004">
    <property type="protein sequence ID" value="ORY97866.1"/>
    <property type="molecule type" value="Genomic_DNA"/>
</dbReference>
<dbReference type="OrthoDB" id="17066at2759"/>
<comment type="caution">
    <text evidence="2">The sequence shown here is derived from an EMBL/GenBank/DDBJ whole genome shotgun (WGS) entry which is preliminary data.</text>
</comment>
<dbReference type="OMA" id="EINSHAF"/>
<protein>
    <submittedName>
        <fullName evidence="2">Uncharacterized protein</fullName>
    </submittedName>
</protein>